<proteinExistence type="inferred from homology"/>
<feature type="active site" description="Proton donor" evidence="7">
    <location>
        <position position="97"/>
    </location>
</feature>
<evidence type="ECO:0000256" key="2">
    <source>
        <dbReference type="ARBA" id="ARBA00007424"/>
    </source>
</evidence>
<dbReference type="InterPro" id="IPR002180">
    <property type="entry name" value="LS/RS"/>
</dbReference>
<dbReference type="GO" id="GO:0009349">
    <property type="term" value="C:riboflavin synthase complex"/>
    <property type="evidence" value="ECO:0007669"/>
    <property type="project" value="UniProtKB-UniRule"/>
</dbReference>
<dbReference type="GO" id="GO:0009231">
    <property type="term" value="P:riboflavin biosynthetic process"/>
    <property type="evidence" value="ECO:0007669"/>
    <property type="project" value="UniProtKB-UniRule"/>
</dbReference>
<feature type="binding site" evidence="7">
    <location>
        <position position="29"/>
    </location>
    <ligand>
        <name>5-amino-6-(D-ribitylamino)uracil</name>
        <dbReference type="ChEBI" id="CHEBI:15934"/>
    </ligand>
</feature>
<evidence type="ECO:0000313" key="8">
    <source>
        <dbReference type="EMBL" id="SFV33321.1"/>
    </source>
</evidence>
<dbReference type="HAMAP" id="MF_00178">
    <property type="entry name" value="Lumazine_synth"/>
    <property type="match status" value="1"/>
</dbReference>
<comment type="function">
    <text evidence="7">Catalyzes the formation of 6,7-dimethyl-8-ribityllumazine by condensation of 5-amino-6-(D-ribitylamino)uracil with 3,4-dihydroxy-2-butanone 4-phosphate. This is the penultimate step in the biosynthesis of riboflavin.</text>
</comment>
<dbReference type="InterPro" id="IPR036467">
    <property type="entry name" value="LS/RS_sf"/>
</dbReference>
<dbReference type="STRING" id="51670.SAMN04488557_1923"/>
<evidence type="ECO:0000256" key="6">
    <source>
        <dbReference type="ARBA" id="ARBA00048785"/>
    </source>
</evidence>
<gene>
    <name evidence="7" type="primary">ribH</name>
    <name evidence="8" type="ORF">SAMN04488557_1923</name>
</gene>
<name>A0A1I7NF85_9HYPH</name>
<reference evidence="9" key="1">
    <citation type="submission" date="2016-10" db="EMBL/GenBank/DDBJ databases">
        <authorList>
            <person name="Varghese N."/>
            <person name="Submissions S."/>
        </authorList>
    </citation>
    <scope>NUCLEOTIDE SEQUENCE [LARGE SCALE GENOMIC DNA]</scope>
    <source>
        <strain evidence="9">DSM 1565</strain>
    </source>
</reference>
<dbReference type="EC" id="2.5.1.78" evidence="3 7"/>
<dbReference type="AlphaFoldDB" id="A0A1I7NF85"/>
<organism evidence="8 9">
    <name type="scientific">Hyphomicrobium facile</name>
    <dbReference type="NCBI Taxonomy" id="51670"/>
    <lineage>
        <taxon>Bacteria</taxon>
        <taxon>Pseudomonadati</taxon>
        <taxon>Pseudomonadota</taxon>
        <taxon>Alphaproteobacteria</taxon>
        <taxon>Hyphomicrobiales</taxon>
        <taxon>Hyphomicrobiaceae</taxon>
        <taxon>Hyphomicrobium</taxon>
    </lineage>
</organism>
<comment type="similarity">
    <text evidence="2 7">Belongs to the DMRL synthase family.</text>
</comment>
<dbReference type="OrthoDB" id="9809709at2"/>
<keyword evidence="4 7" id="KW-0686">Riboflavin biosynthesis</keyword>
<dbReference type="Proteomes" id="UP000199423">
    <property type="component" value="Unassembled WGS sequence"/>
</dbReference>
<dbReference type="CDD" id="cd09209">
    <property type="entry name" value="Lumazine_synthase-I"/>
    <property type="match status" value="1"/>
</dbReference>
<dbReference type="PANTHER" id="PTHR21058">
    <property type="entry name" value="6,7-DIMETHYL-8-RIBITYLLUMAZINE SYNTHASE DMRL SYNTHASE LUMAZINE SYNTHASE"/>
    <property type="match status" value="1"/>
</dbReference>
<dbReference type="PANTHER" id="PTHR21058:SF0">
    <property type="entry name" value="6,7-DIMETHYL-8-RIBITYLLUMAZINE SYNTHASE"/>
    <property type="match status" value="1"/>
</dbReference>
<dbReference type="NCBIfam" id="TIGR00114">
    <property type="entry name" value="lumazine-synth"/>
    <property type="match status" value="1"/>
</dbReference>
<keyword evidence="9" id="KW-1185">Reference proteome</keyword>
<dbReference type="EMBL" id="FPCH01000002">
    <property type="protein sequence ID" value="SFV33321.1"/>
    <property type="molecule type" value="Genomic_DNA"/>
</dbReference>
<dbReference type="GO" id="GO:0000906">
    <property type="term" value="F:6,7-dimethyl-8-ribityllumazine synthase activity"/>
    <property type="evidence" value="ECO:0007669"/>
    <property type="project" value="UniProtKB-UniRule"/>
</dbReference>
<dbReference type="SUPFAM" id="SSF52121">
    <property type="entry name" value="Lumazine synthase"/>
    <property type="match status" value="1"/>
</dbReference>
<sequence>MIQKTPGAPRDEKSAAPIRAHILFIEARYYDDIADMLIEGAIAECKKRGATYERIAVPGALEIPQVLAAAADARSAGRTAFDGAVALGCVIRGETAHYDIVCNNANHWMMDVAMRQNIPVGNAILTVDTREQAVARAEGGITGKGGDAARACLRLIEAKRAFWETTA</sequence>
<feature type="binding site" evidence="7">
    <location>
        <begin position="60"/>
        <end position="62"/>
    </location>
    <ligand>
        <name>5-amino-6-(D-ribitylamino)uracil</name>
        <dbReference type="ChEBI" id="CHEBI:15934"/>
    </ligand>
</feature>
<protein>
    <recommendedName>
        <fullName evidence="3 7">6,7-dimethyl-8-ribityllumazine synthase</fullName>
        <shortName evidence="7">DMRL synthase</shortName>
        <shortName evidence="7">LS</shortName>
        <shortName evidence="7">Lumazine synthase</shortName>
        <ecNumber evidence="3 7">2.5.1.78</ecNumber>
    </recommendedName>
</protein>
<evidence type="ECO:0000256" key="7">
    <source>
        <dbReference type="HAMAP-Rule" id="MF_00178"/>
    </source>
</evidence>
<feature type="binding site" evidence="7">
    <location>
        <begin position="89"/>
        <end position="91"/>
    </location>
    <ligand>
        <name>5-amino-6-(D-ribitylamino)uracil</name>
        <dbReference type="ChEBI" id="CHEBI:15934"/>
    </ligand>
</feature>
<dbReference type="UniPathway" id="UPA00275">
    <property type="reaction ID" value="UER00404"/>
</dbReference>
<evidence type="ECO:0000256" key="1">
    <source>
        <dbReference type="ARBA" id="ARBA00004917"/>
    </source>
</evidence>
<evidence type="ECO:0000313" key="9">
    <source>
        <dbReference type="Proteomes" id="UP000199423"/>
    </source>
</evidence>
<feature type="binding site" evidence="7">
    <location>
        <begin position="94"/>
        <end position="95"/>
    </location>
    <ligand>
        <name>(2S)-2-hydroxy-3-oxobutyl phosphate</name>
        <dbReference type="ChEBI" id="CHEBI:58830"/>
    </ligand>
</feature>
<dbReference type="Gene3D" id="3.40.50.960">
    <property type="entry name" value="Lumazine/riboflavin synthase"/>
    <property type="match status" value="1"/>
</dbReference>
<evidence type="ECO:0000256" key="5">
    <source>
        <dbReference type="ARBA" id="ARBA00022679"/>
    </source>
</evidence>
<dbReference type="Pfam" id="PF00885">
    <property type="entry name" value="DMRL_synthase"/>
    <property type="match status" value="1"/>
</dbReference>
<keyword evidence="5 7" id="KW-0808">Transferase</keyword>
<feature type="binding site" evidence="7">
    <location>
        <position position="136"/>
    </location>
    <ligand>
        <name>(2S)-2-hydroxy-3-oxobutyl phosphate</name>
        <dbReference type="ChEBI" id="CHEBI:58830"/>
    </ligand>
</feature>
<feature type="binding site" evidence="7">
    <location>
        <position position="122"/>
    </location>
    <ligand>
        <name>5-amino-6-(D-ribitylamino)uracil</name>
        <dbReference type="ChEBI" id="CHEBI:15934"/>
    </ligand>
</feature>
<evidence type="ECO:0000256" key="3">
    <source>
        <dbReference type="ARBA" id="ARBA00012664"/>
    </source>
</evidence>
<dbReference type="GO" id="GO:0005829">
    <property type="term" value="C:cytosol"/>
    <property type="evidence" value="ECO:0007669"/>
    <property type="project" value="TreeGrafter"/>
</dbReference>
<dbReference type="RefSeq" id="WP_092867402.1">
    <property type="nucleotide sequence ID" value="NZ_FPCH01000002.1"/>
</dbReference>
<comment type="pathway">
    <text evidence="1 7">Cofactor biosynthesis; riboflavin biosynthesis; riboflavin from 2-hydroxy-3-oxobutyl phosphate and 5-amino-6-(D-ribitylamino)uracil: step 1/2.</text>
</comment>
<dbReference type="InterPro" id="IPR034964">
    <property type="entry name" value="LS"/>
</dbReference>
<accession>A0A1I7NF85</accession>
<evidence type="ECO:0000256" key="4">
    <source>
        <dbReference type="ARBA" id="ARBA00022619"/>
    </source>
</evidence>
<comment type="catalytic activity">
    <reaction evidence="6 7">
        <text>(2S)-2-hydroxy-3-oxobutyl phosphate + 5-amino-6-(D-ribitylamino)uracil = 6,7-dimethyl-8-(1-D-ribityl)lumazine + phosphate + 2 H2O + H(+)</text>
        <dbReference type="Rhea" id="RHEA:26152"/>
        <dbReference type="ChEBI" id="CHEBI:15377"/>
        <dbReference type="ChEBI" id="CHEBI:15378"/>
        <dbReference type="ChEBI" id="CHEBI:15934"/>
        <dbReference type="ChEBI" id="CHEBI:43474"/>
        <dbReference type="ChEBI" id="CHEBI:58201"/>
        <dbReference type="ChEBI" id="CHEBI:58830"/>
        <dbReference type="EC" id="2.5.1.78"/>
    </reaction>
</comment>